<dbReference type="AlphaFoldDB" id="A0AAX6M827"/>
<comment type="pathway">
    <text evidence="2">Lipid metabolism; fatty acid beta-oxidation.</text>
</comment>
<evidence type="ECO:0000256" key="4">
    <source>
        <dbReference type="ARBA" id="ARBA00023136"/>
    </source>
</evidence>
<evidence type="ECO:0000256" key="7">
    <source>
        <dbReference type="ARBA" id="ARBA00042773"/>
    </source>
</evidence>
<dbReference type="InterPro" id="IPR000873">
    <property type="entry name" value="AMP-dep_synth/lig_dom"/>
</dbReference>
<sequence length="514" mass="54922">MYPTSFSSLRCGIMKPAFPYSLLKAFGDTPNVPAFEYGSRVIKRGDILDLVARYTGGLRASQVDLGPGDSIAIYTGVTPDAFAVQIAAHVLGLRVIGVKPGITTAQLLAIVGDAKLLIVDETTRSEIESLPPITLEVVELEILLGDASTIATQGRLEDTALVLFTSGTTGEPKGVECTYAALTASWAWQRSAWDADTELMAARYGRFILFGTLASTVMFEHLGLCLTSGGTAIIPTTPLPLLKFPHVLSDLHISAALFTVPRLYHVLELLKSDASSFDLSHLRSIVVSGSPLPAQKLRAAIETLGDVVFNGYGMSETGLVCLLSAAHIKEQPSAINAVGRPFTGVQIQIRNDSGDALPLNETGHVWVRTLGAFRGYTNEESTSVLDPGGWIWTRDLGSLGNLGFLYLTGRARDIVIINANVYYIGAIEHALSSHPDVDAAYVVSIPDDNTGEAAAAFITVKKYRPYLDDLRALVREKVSPAAVPSVITVIDSVPVAPSGKPDKQALIGLIPRVK</sequence>
<evidence type="ECO:0000256" key="3">
    <source>
        <dbReference type="ARBA" id="ARBA00022598"/>
    </source>
</evidence>
<evidence type="ECO:0000259" key="8">
    <source>
        <dbReference type="Pfam" id="PF00501"/>
    </source>
</evidence>
<dbReference type="CDD" id="cd04433">
    <property type="entry name" value="AFD_class_I"/>
    <property type="match status" value="1"/>
</dbReference>
<gene>
    <name evidence="10" type="ORF">Daesc_010581</name>
</gene>
<evidence type="ECO:0000256" key="1">
    <source>
        <dbReference type="ARBA" id="ARBA00004170"/>
    </source>
</evidence>
<evidence type="ECO:0000256" key="6">
    <source>
        <dbReference type="ARBA" id="ARBA00039545"/>
    </source>
</evidence>
<evidence type="ECO:0000313" key="11">
    <source>
        <dbReference type="Proteomes" id="UP001369815"/>
    </source>
</evidence>
<keyword evidence="4" id="KW-0472">Membrane</keyword>
<comment type="subcellular location">
    <subcellularLocation>
        <location evidence="1">Membrane</location>
        <topology evidence="1">Peripheral membrane protein</topology>
    </subcellularLocation>
</comment>
<accession>A0AAX6M827</accession>
<evidence type="ECO:0000256" key="2">
    <source>
        <dbReference type="ARBA" id="ARBA00005005"/>
    </source>
</evidence>
<comment type="caution">
    <text evidence="10">The sequence shown here is derived from an EMBL/GenBank/DDBJ whole genome shotgun (WGS) entry which is preliminary data.</text>
</comment>
<dbReference type="Proteomes" id="UP001369815">
    <property type="component" value="Unassembled WGS sequence"/>
</dbReference>
<evidence type="ECO:0000259" key="9">
    <source>
        <dbReference type="Pfam" id="PF13193"/>
    </source>
</evidence>
<dbReference type="Gene3D" id="3.40.50.12780">
    <property type="entry name" value="N-terminal domain of ligase-like"/>
    <property type="match status" value="1"/>
</dbReference>
<dbReference type="GO" id="GO:0004467">
    <property type="term" value="F:long-chain fatty acid-CoA ligase activity"/>
    <property type="evidence" value="ECO:0007669"/>
    <property type="project" value="UniProtKB-EC"/>
</dbReference>
<dbReference type="Gene3D" id="3.30.300.30">
    <property type="match status" value="1"/>
</dbReference>
<dbReference type="InterPro" id="IPR045851">
    <property type="entry name" value="AMP-bd_C_sf"/>
</dbReference>
<protein>
    <recommendedName>
        <fullName evidence="6">Long-chain-fatty-acid--CoA ligase</fullName>
        <ecNumber evidence="5">6.2.1.3</ecNumber>
    </recommendedName>
    <alternativeName>
        <fullName evidence="7">Long-chain acyl-CoA synthetase</fullName>
    </alternativeName>
</protein>
<keyword evidence="3" id="KW-0436">Ligase</keyword>
<feature type="domain" description="AMP-binding enzyme C-terminal" evidence="9">
    <location>
        <begin position="427"/>
        <end position="500"/>
    </location>
</feature>
<dbReference type="Pfam" id="PF13193">
    <property type="entry name" value="AMP-binding_C"/>
    <property type="match status" value="1"/>
</dbReference>
<dbReference type="InterPro" id="IPR020845">
    <property type="entry name" value="AMP-binding_CS"/>
</dbReference>
<dbReference type="PANTHER" id="PTHR43767">
    <property type="entry name" value="LONG-CHAIN-FATTY-ACID--COA LIGASE"/>
    <property type="match status" value="1"/>
</dbReference>
<dbReference type="EMBL" id="JBANMG010000010">
    <property type="protein sequence ID" value="KAK6948810.1"/>
    <property type="molecule type" value="Genomic_DNA"/>
</dbReference>
<name>A0AAX6M827_9PEZI</name>
<dbReference type="InterPro" id="IPR050237">
    <property type="entry name" value="ATP-dep_AMP-bd_enzyme"/>
</dbReference>
<dbReference type="InterPro" id="IPR042099">
    <property type="entry name" value="ANL_N_sf"/>
</dbReference>
<keyword evidence="11" id="KW-1185">Reference proteome</keyword>
<dbReference type="GO" id="GO:0016020">
    <property type="term" value="C:membrane"/>
    <property type="evidence" value="ECO:0007669"/>
    <property type="project" value="UniProtKB-SubCell"/>
</dbReference>
<dbReference type="InterPro" id="IPR025110">
    <property type="entry name" value="AMP-bd_C"/>
</dbReference>
<feature type="domain" description="AMP-dependent synthetase/ligase" evidence="8">
    <location>
        <begin position="28"/>
        <end position="376"/>
    </location>
</feature>
<dbReference type="PROSITE" id="PS00455">
    <property type="entry name" value="AMP_BINDING"/>
    <property type="match status" value="1"/>
</dbReference>
<organism evidence="10 11">
    <name type="scientific">Daldinia eschscholtzii</name>
    <dbReference type="NCBI Taxonomy" id="292717"/>
    <lineage>
        <taxon>Eukaryota</taxon>
        <taxon>Fungi</taxon>
        <taxon>Dikarya</taxon>
        <taxon>Ascomycota</taxon>
        <taxon>Pezizomycotina</taxon>
        <taxon>Sordariomycetes</taxon>
        <taxon>Xylariomycetidae</taxon>
        <taxon>Xylariales</taxon>
        <taxon>Hypoxylaceae</taxon>
        <taxon>Daldinia</taxon>
    </lineage>
</organism>
<proteinExistence type="predicted"/>
<evidence type="ECO:0000313" key="10">
    <source>
        <dbReference type="EMBL" id="KAK6948810.1"/>
    </source>
</evidence>
<dbReference type="PANTHER" id="PTHR43767:SF8">
    <property type="entry name" value="LONG-CHAIN-FATTY-ACID--COA LIGASE"/>
    <property type="match status" value="1"/>
</dbReference>
<reference evidence="10 11" key="1">
    <citation type="journal article" date="2024" name="Front Chem Biol">
        <title>Unveiling the potential of Daldinia eschscholtzii MFLUCC 19-0629 through bioactivity and bioinformatics studies for enhanced sustainable agriculture production.</title>
        <authorList>
            <person name="Brooks S."/>
            <person name="Weaver J.A."/>
            <person name="Klomchit A."/>
            <person name="Alharthi S.A."/>
            <person name="Onlamun T."/>
            <person name="Nurani R."/>
            <person name="Vong T.K."/>
            <person name="Alberti F."/>
            <person name="Greco C."/>
        </authorList>
    </citation>
    <scope>NUCLEOTIDE SEQUENCE [LARGE SCALE GENOMIC DNA]</scope>
    <source>
        <strain evidence="10">MFLUCC 19-0629</strain>
    </source>
</reference>
<evidence type="ECO:0000256" key="5">
    <source>
        <dbReference type="ARBA" id="ARBA00026121"/>
    </source>
</evidence>
<dbReference type="SUPFAM" id="SSF56801">
    <property type="entry name" value="Acetyl-CoA synthetase-like"/>
    <property type="match status" value="1"/>
</dbReference>
<dbReference type="Pfam" id="PF00501">
    <property type="entry name" value="AMP-binding"/>
    <property type="match status" value="1"/>
</dbReference>
<dbReference type="EC" id="6.2.1.3" evidence="5"/>